<dbReference type="InterPro" id="IPR003661">
    <property type="entry name" value="HisK_dim/P_dom"/>
</dbReference>
<dbReference type="EMBL" id="AP012547">
    <property type="protein sequence ID" value="BAO30358.1"/>
    <property type="molecule type" value="Genomic_DNA"/>
</dbReference>
<feature type="transmembrane region" description="Helical" evidence="10">
    <location>
        <begin position="127"/>
        <end position="148"/>
    </location>
</feature>
<keyword evidence="9" id="KW-0067">ATP-binding</keyword>
<evidence type="ECO:0000313" key="13">
    <source>
        <dbReference type="Proteomes" id="UP000031637"/>
    </source>
</evidence>
<comment type="catalytic activity">
    <reaction evidence="1">
        <text>ATP + protein L-histidine = ADP + protein N-phospho-L-histidine.</text>
        <dbReference type="EC" id="2.7.13.3"/>
    </reaction>
</comment>
<dbReference type="InterPro" id="IPR036097">
    <property type="entry name" value="HisK_dim/P_sf"/>
</dbReference>
<dbReference type="SUPFAM" id="SSF55874">
    <property type="entry name" value="ATPase domain of HSP90 chaperone/DNA topoisomerase II/histidine kinase"/>
    <property type="match status" value="1"/>
</dbReference>
<evidence type="ECO:0000259" key="11">
    <source>
        <dbReference type="PROSITE" id="PS50109"/>
    </source>
</evidence>
<keyword evidence="8 12" id="KW-0418">Kinase</keyword>
<reference evidence="12 13" key="1">
    <citation type="journal article" date="2014" name="Syst. Appl. Microbiol.">
        <title>Complete genomes of freshwater sulfur oxidizers Sulfuricella denitrificans skB26 and Sulfuritalea hydrogenivorans sk43H: genetic insights into the sulfur oxidation pathway of betaproteobacteria.</title>
        <authorList>
            <person name="Watanabe T."/>
            <person name="Kojima H."/>
            <person name="Fukui M."/>
        </authorList>
    </citation>
    <scope>NUCLEOTIDE SEQUENCE [LARGE SCALE GENOMIC DNA]</scope>
    <source>
        <strain evidence="12">DSM22779</strain>
    </source>
</reference>
<dbReference type="SUPFAM" id="SSF47384">
    <property type="entry name" value="Homodimeric domain of signal transducing histidine kinase"/>
    <property type="match status" value="1"/>
</dbReference>
<dbReference type="Pfam" id="PF02518">
    <property type="entry name" value="HATPase_c"/>
    <property type="match status" value="1"/>
</dbReference>
<dbReference type="AlphaFoldDB" id="W0SKJ4"/>
<keyword evidence="6" id="KW-0808">Transferase</keyword>
<feature type="transmembrane region" description="Helical" evidence="10">
    <location>
        <begin position="48"/>
        <end position="65"/>
    </location>
</feature>
<dbReference type="PROSITE" id="PS50109">
    <property type="entry name" value="HIS_KIN"/>
    <property type="match status" value="1"/>
</dbReference>
<dbReference type="Pfam" id="PF25323">
    <property type="entry name" value="6TM_PilS"/>
    <property type="match status" value="1"/>
</dbReference>
<feature type="transmembrane region" description="Helical" evidence="10">
    <location>
        <begin position="102"/>
        <end position="120"/>
    </location>
</feature>
<dbReference type="PANTHER" id="PTHR44936">
    <property type="entry name" value="SENSOR PROTEIN CREC"/>
    <property type="match status" value="1"/>
</dbReference>
<keyword evidence="7" id="KW-0547">Nucleotide-binding</keyword>
<feature type="domain" description="Histidine kinase" evidence="11">
    <location>
        <begin position="213"/>
        <end position="419"/>
    </location>
</feature>
<dbReference type="GO" id="GO:0005524">
    <property type="term" value="F:ATP binding"/>
    <property type="evidence" value="ECO:0007669"/>
    <property type="project" value="UniProtKB-KW"/>
</dbReference>
<evidence type="ECO:0000256" key="4">
    <source>
        <dbReference type="ARBA" id="ARBA00022475"/>
    </source>
</evidence>
<dbReference type="KEGG" id="shd:SUTH_02576"/>
<dbReference type="PRINTS" id="PR00344">
    <property type="entry name" value="BCTRLSENSOR"/>
</dbReference>
<dbReference type="SMART" id="SM00388">
    <property type="entry name" value="HisKA"/>
    <property type="match status" value="1"/>
</dbReference>
<keyword evidence="10" id="KW-0812">Transmembrane</keyword>
<dbReference type="InterPro" id="IPR005467">
    <property type="entry name" value="His_kinase_dom"/>
</dbReference>
<keyword evidence="13" id="KW-1185">Reference proteome</keyword>
<dbReference type="OrthoDB" id="9785252at2"/>
<dbReference type="PANTHER" id="PTHR44936:SF10">
    <property type="entry name" value="SENSOR PROTEIN RSTB"/>
    <property type="match status" value="1"/>
</dbReference>
<evidence type="ECO:0000256" key="7">
    <source>
        <dbReference type="ARBA" id="ARBA00022741"/>
    </source>
</evidence>
<evidence type="ECO:0000256" key="5">
    <source>
        <dbReference type="ARBA" id="ARBA00022553"/>
    </source>
</evidence>
<evidence type="ECO:0000256" key="2">
    <source>
        <dbReference type="ARBA" id="ARBA00004651"/>
    </source>
</evidence>
<dbReference type="STRING" id="1223802.SUTH_02576"/>
<sequence>MPNFTTPEDGSNLRLDLRRTVILRWWLLAAVVVAVSSAPTLLGIALPQLPMFAVVGLMAGFNAYVQWSTRADEPVGGGELFGQLCVDLAALAILLYLSGGAANPLISLLLVPVAVAALSLPGRHAAAVAVLAVGLYSLLMWAFLPLFVGDAERAARLHLAGMWLTFVVSATMIAWFVARMTASIRDRDRRLAAAHEQALRDERVVALGALAAGAAHELGTPLATIAVVVGELERETFQNAEVHADLALVKEQVDICKGIISSMAARAGAQRPEQLELQDAGAWLQGVRARWHAMRPRAGSRLRYQEDAASIPWIATDARLEQAVVNLLNNAADACDAEIDIGLGWDAAMLRIVITDGGPGFADEVLRQAGRAPLPARGGGAGIGLLLAFSAIERLGGRIMLDNAPGGGGRASIELPIAQNRDLRKAPEAT</sequence>
<keyword evidence="5" id="KW-0597">Phosphoprotein</keyword>
<dbReference type="Gene3D" id="1.10.287.130">
    <property type="match status" value="1"/>
</dbReference>
<feature type="transmembrane region" description="Helical" evidence="10">
    <location>
        <begin position="21"/>
        <end position="42"/>
    </location>
</feature>
<dbReference type="InterPro" id="IPR003594">
    <property type="entry name" value="HATPase_dom"/>
</dbReference>
<dbReference type="InterPro" id="IPR050980">
    <property type="entry name" value="2C_sensor_his_kinase"/>
</dbReference>
<evidence type="ECO:0000256" key="9">
    <source>
        <dbReference type="ARBA" id="ARBA00022840"/>
    </source>
</evidence>
<comment type="subcellular location">
    <subcellularLocation>
        <location evidence="2">Cell membrane</location>
        <topology evidence="2">Multi-pass membrane protein</topology>
    </subcellularLocation>
</comment>
<evidence type="ECO:0000256" key="3">
    <source>
        <dbReference type="ARBA" id="ARBA00012438"/>
    </source>
</evidence>
<dbReference type="GO" id="GO:0000155">
    <property type="term" value="F:phosphorelay sensor kinase activity"/>
    <property type="evidence" value="ECO:0007669"/>
    <property type="project" value="InterPro"/>
</dbReference>
<dbReference type="HOGENOM" id="CLU_046130_1_1_4"/>
<proteinExistence type="predicted"/>
<accession>W0SKJ4</accession>
<dbReference type="InterPro" id="IPR004358">
    <property type="entry name" value="Sig_transdc_His_kin-like_C"/>
</dbReference>
<dbReference type="Gene3D" id="3.30.565.10">
    <property type="entry name" value="Histidine kinase-like ATPase, C-terminal domain"/>
    <property type="match status" value="1"/>
</dbReference>
<evidence type="ECO:0000313" key="12">
    <source>
        <dbReference type="EMBL" id="BAO30358.1"/>
    </source>
</evidence>
<dbReference type="SMART" id="SM00387">
    <property type="entry name" value="HATPase_c"/>
    <property type="match status" value="1"/>
</dbReference>
<evidence type="ECO:0000256" key="10">
    <source>
        <dbReference type="SAM" id="Phobius"/>
    </source>
</evidence>
<feature type="transmembrane region" description="Helical" evidence="10">
    <location>
        <begin position="160"/>
        <end position="178"/>
    </location>
</feature>
<dbReference type="EC" id="2.7.13.3" evidence="3"/>
<evidence type="ECO:0000256" key="6">
    <source>
        <dbReference type="ARBA" id="ARBA00022679"/>
    </source>
</evidence>
<keyword evidence="10" id="KW-1133">Transmembrane helix</keyword>
<dbReference type="GO" id="GO:0005886">
    <property type="term" value="C:plasma membrane"/>
    <property type="evidence" value="ECO:0007669"/>
    <property type="project" value="UniProtKB-SubCell"/>
</dbReference>
<gene>
    <name evidence="12" type="ORF">SUTH_02576</name>
</gene>
<dbReference type="Proteomes" id="UP000031637">
    <property type="component" value="Chromosome"/>
</dbReference>
<name>W0SKJ4_9PROT</name>
<dbReference type="InterPro" id="IPR036890">
    <property type="entry name" value="HATPase_C_sf"/>
</dbReference>
<keyword evidence="4" id="KW-1003">Cell membrane</keyword>
<organism evidence="12 13">
    <name type="scientific">Sulfuritalea hydrogenivorans sk43H</name>
    <dbReference type="NCBI Taxonomy" id="1223802"/>
    <lineage>
        <taxon>Bacteria</taxon>
        <taxon>Pseudomonadati</taxon>
        <taxon>Pseudomonadota</taxon>
        <taxon>Betaproteobacteria</taxon>
        <taxon>Nitrosomonadales</taxon>
        <taxon>Sterolibacteriaceae</taxon>
        <taxon>Sulfuritalea</taxon>
    </lineage>
</organism>
<protein>
    <recommendedName>
        <fullName evidence="3">histidine kinase</fullName>
        <ecNumber evidence="3">2.7.13.3</ecNumber>
    </recommendedName>
</protein>
<evidence type="ECO:0000256" key="1">
    <source>
        <dbReference type="ARBA" id="ARBA00000085"/>
    </source>
</evidence>
<evidence type="ECO:0000256" key="8">
    <source>
        <dbReference type="ARBA" id="ARBA00022777"/>
    </source>
</evidence>
<dbReference type="RefSeq" id="WP_052473619.1">
    <property type="nucleotide sequence ID" value="NZ_AP012547.1"/>
</dbReference>
<dbReference type="CDD" id="cd00082">
    <property type="entry name" value="HisKA"/>
    <property type="match status" value="1"/>
</dbReference>
<keyword evidence="10" id="KW-0472">Membrane</keyword>